<reference evidence="5 6" key="1">
    <citation type="submission" date="2019-09" db="EMBL/GenBank/DDBJ databases">
        <title>A chromosome-level genome assembly of the Chinese tupelo Nyssa sinensis.</title>
        <authorList>
            <person name="Yang X."/>
            <person name="Kang M."/>
            <person name="Yang Y."/>
            <person name="Xiong H."/>
            <person name="Wang M."/>
            <person name="Zhang Z."/>
            <person name="Wang Z."/>
            <person name="Wu H."/>
            <person name="Ma T."/>
            <person name="Liu J."/>
            <person name="Xi Z."/>
        </authorList>
    </citation>
    <scope>NUCLEOTIDE SEQUENCE [LARGE SCALE GENOMIC DNA]</scope>
    <source>
        <strain evidence="5">J267</strain>
        <tissue evidence="5">Leaf</tissue>
    </source>
</reference>
<sequence>MSHLPHHAHDIFTCSNGFREVVGTYSVEVRELSLRILQLICEGLGLQPGYFGDELTKDQLLSVNHYPQCPEPSLTLGLPKHSDPNLITILYQGDVYGLQVFNDGQWIGVEPLPNAFVINIGYQLQIISNGKFKAAEHRAVTNSKEARTTIATFITPCYDSMVEPAKTLVNEFNPPLYKAFQYKEFLTTYSAKIHEPQSILEPFKLQA</sequence>
<dbReference type="AlphaFoldDB" id="A0A5J5CAT2"/>
<dbReference type="InterPro" id="IPR027443">
    <property type="entry name" value="IPNS-like_sf"/>
</dbReference>
<proteinExistence type="inferred from homology"/>
<dbReference type="PANTHER" id="PTHR47991">
    <property type="entry name" value="OXOGLUTARATE/IRON-DEPENDENT DIOXYGENASE"/>
    <property type="match status" value="1"/>
</dbReference>
<keyword evidence="3" id="KW-0560">Oxidoreductase</keyword>
<evidence type="ECO:0000313" key="6">
    <source>
        <dbReference type="Proteomes" id="UP000325577"/>
    </source>
</evidence>
<protein>
    <recommendedName>
        <fullName evidence="4">Fe2OG dioxygenase domain-containing protein</fullName>
    </recommendedName>
</protein>
<name>A0A5J5CAT2_9ASTE</name>
<evidence type="ECO:0000313" key="5">
    <source>
        <dbReference type="EMBL" id="KAA8550761.1"/>
    </source>
</evidence>
<evidence type="ECO:0000256" key="2">
    <source>
        <dbReference type="ARBA" id="ARBA00023004"/>
    </source>
</evidence>
<keyword evidence="1 3" id="KW-0479">Metal-binding</keyword>
<organism evidence="5 6">
    <name type="scientific">Nyssa sinensis</name>
    <dbReference type="NCBI Taxonomy" id="561372"/>
    <lineage>
        <taxon>Eukaryota</taxon>
        <taxon>Viridiplantae</taxon>
        <taxon>Streptophyta</taxon>
        <taxon>Embryophyta</taxon>
        <taxon>Tracheophyta</taxon>
        <taxon>Spermatophyta</taxon>
        <taxon>Magnoliopsida</taxon>
        <taxon>eudicotyledons</taxon>
        <taxon>Gunneridae</taxon>
        <taxon>Pentapetalae</taxon>
        <taxon>asterids</taxon>
        <taxon>Cornales</taxon>
        <taxon>Nyssaceae</taxon>
        <taxon>Nyssa</taxon>
    </lineage>
</organism>
<keyword evidence="2 3" id="KW-0408">Iron</keyword>
<evidence type="ECO:0000259" key="4">
    <source>
        <dbReference type="PROSITE" id="PS51471"/>
    </source>
</evidence>
<gene>
    <name evidence="5" type="ORF">F0562_002445</name>
</gene>
<dbReference type="GO" id="GO:0016491">
    <property type="term" value="F:oxidoreductase activity"/>
    <property type="evidence" value="ECO:0007669"/>
    <property type="project" value="UniProtKB-KW"/>
</dbReference>
<dbReference type="Proteomes" id="UP000325577">
    <property type="component" value="Linkage Group LG0"/>
</dbReference>
<evidence type="ECO:0000256" key="3">
    <source>
        <dbReference type="RuleBase" id="RU003682"/>
    </source>
</evidence>
<dbReference type="EMBL" id="CM018031">
    <property type="protein sequence ID" value="KAA8550761.1"/>
    <property type="molecule type" value="Genomic_DNA"/>
</dbReference>
<dbReference type="Gene3D" id="2.60.120.330">
    <property type="entry name" value="B-lactam Antibiotic, Isopenicillin N Synthase, Chain"/>
    <property type="match status" value="1"/>
</dbReference>
<comment type="similarity">
    <text evidence="3">Belongs to the iron/ascorbate-dependent oxidoreductase family.</text>
</comment>
<feature type="domain" description="Fe2OG dioxygenase" evidence="4">
    <location>
        <begin position="56"/>
        <end position="156"/>
    </location>
</feature>
<dbReference type="InterPro" id="IPR050295">
    <property type="entry name" value="Plant_2OG-oxidoreductases"/>
</dbReference>
<dbReference type="SUPFAM" id="SSF51197">
    <property type="entry name" value="Clavaminate synthase-like"/>
    <property type="match status" value="1"/>
</dbReference>
<dbReference type="InterPro" id="IPR044861">
    <property type="entry name" value="IPNS-like_FE2OG_OXY"/>
</dbReference>
<keyword evidence="6" id="KW-1185">Reference proteome</keyword>
<evidence type="ECO:0000256" key="1">
    <source>
        <dbReference type="ARBA" id="ARBA00022723"/>
    </source>
</evidence>
<dbReference type="PROSITE" id="PS51471">
    <property type="entry name" value="FE2OG_OXY"/>
    <property type="match status" value="1"/>
</dbReference>
<dbReference type="GO" id="GO:0046872">
    <property type="term" value="F:metal ion binding"/>
    <property type="evidence" value="ECO:0007669"/>
    <property type="project" value="UniProtKB-KW"/>
</dbReference>
<dbReference type="InterPro" id="IPR005123">
    <property type="entry name" value="Oxoglu/Fe-dep_dioxygenase_dom"/>
</dbReference>
<accession>A0A5J5CAT2</accession>
<dbReference type="PRINTS" id="PR00682">
    <property type="entry name" value="IPNSYNTHASE"/>
</dbReference>
<dbReference type="OrthoDB" id="406156at2759"/>
<dbReference type="Pfam" id="PF03171">
    <property type="entry name" value="2OG-FeII_Oxy"/>
    <property type="match status" value="1"/>
</dbReference>